<reference evidence="2" key="1">
    <citation type="submission" date="2023-03" db="EMBL/GenBank/DDBJ databases">
        <title>Massive genome expansion in bonnet fungi (Mycena s.s.) driven by repeated elements and novel gene families across ecological guilds.</title>
        <authorList>
            <consortium name="Lawrence Berkeley National Laboratory"/>
            <person name="Harder C.B."/>
            <person name="Miyauchi S."/>
            <person name="Viragh M."/>
            <person name="Kuo A."/>
            <person name="Thoen E."/>
            <person name="Andreopoulos B."/>
            <person name="Lu D."/>
            <person name="Skrede I."/>
            <person name="Drula E."/>
            <person name="Henrissat B."/>
            <person name="Morin E."/>
            <person name="Kohler A."/>
            <person name="Barry K."/>
            <person name="LaButti K."/>
            <person name="Morin E."/>
            <person name="Salamov A."/>
            <person name="Lipzen A."/>
            <person name="Mereny Z."/>
            <person name="Hegedus B."/>
            <person name="Baldrian P."/>
            <person name="Stursova M."/>
            <person name="Weitz H."/>
            <person name="Taylor A."/>
            <person name="Grigoriev I.V."/>
            <person name="Nagy L.G."/>
            <person name="Martin F."/>
            <person name="Kauserud H."/>
        </authorList>
    </citation>
    <scope>NUCLEOTIDE SEQUENCE</scope>
    <source>
        <strain evidence="2">9284</strain>
    </source>
</reference>
<dbReference type="InterPro" id="IPR046521">
    <property type="entry name" value="DUF6698"/>
</dbReference>
<evidence type="ECO:0000313" key="2">
    <source>
        <dbReference type="EMBL" id="KAJ7615574.1"/>
    </source>
</evidence>
<feature type="compositionally biased region" description="Basic and acidic residues" evidence="1">
    <location>
        <begin position="87"/>
        <end position="97"/>
    </location>
</feature>
<gene>
    <name evidence="2" type="ORF">FB45DRAFT_1108408</name>
</gene>
<feature type="region of interest" description="Disordered" evidence="1">
    <location>
        <begin position="1"/>
        <end position="64"/>
    </location>
</feature>
<evidence type="ECO:0000256" key="1">
    <source>
        <dbReference type="SAM" id="MobiDB-lite"/>
    </source>
</evidence>
<name>A0AAD7BAY8_9AGAR</name>
<feature type="compositionally biased region" description="Low complexity" evidence="1">
    <location>
        <begin position="32"/>
        <end position="50"/>
    </location>
</feature>
<feature type="compositionally biased region" description="Polar residues" evidence="1">
    <location>
        <begin position="1"/>
        <end position="10"/>
    </location>
</feature>
<proteinExistence type="predicted"/>
<keyword evidence="3" id="KW-1185">Reference proteome</keyword>
<feature type="region of interest" description="Disordered" evidence="1">
    <location>
        <begin position="84"/>
        <end position="113"/>
    </location>
</feature>
<sequence length="420" mass="46877">MPRAANTSTAKGKRRELSGPARTRHRKRRTQQNENNNSDGNNQDDSQQGQQTGGGENSAPEIREGMTQAELYLAGRRLQALVTEGRQSQREQDREPLADVTNEADQEDPDEAAAEDAKALAVVVHAGKKLVCTRLLWLPVGYEDAIFNSKEDPQYNPLQRFGDPKPTNRIQGAFRDVLDVLPVDYHASEDLSDWVGTTIEKAMADQRSATRNRLRGHPGLIGCSDADFATPAKRDEKFYTLIGGQYDDEGNRTHYSTSDAPVLYSDYDEDDEGIDVDKIFFADKLLWIHSAITLGPGVTKLIQNGQPVPPGTSNAKIWKLRKTTPGMIAGAAVWLRWVLSPDQEFTAIGDHTNINWEADFEAYLEYLTEGLDDGNDAIVALFKKWDEHFYPLSEESTAEGEIPEVQESRNALMEALRRSK</sequence>
<evidence type="ECO:0000313" key="3">
    <source>
        <dbReference type="Proteomes" id="UP001221142"/>
    </source>
</evidence>
<accession>A0AAD7BAY8</accession>
<dbReference type="EMBL" id="JARKIF010000024">
    <property type="protein sequence ID" value="KAJ7615574.1"/>
    <property type="molecule type" value="Genomic_DNA"/>
</dbReference>
<comment type="caution">
    <text evidence="2">The sequence shown here is derived from an EMBL/GenBank/DDBJ whole genome shotgun (WGS) entry which is preliminary data.</text>
</comment>
<feature type="compositionally biased region" description="Acidic residues" evidence="1">
    <location>
        <begin position="102"/>
        <end position="113"/>
    </location>
</feature>
<protein>
    <submittedName>
        <fullName evidence="2">Uncharacterized protein</fullName>
    </submittedName>
</protein>
<dbReference type="AlphaFoldDB" id="A0AAD7BAY8"/>
<dbReference type="Pfam" id="PF20414">
    <property type="entry name" value="DUF6698"/>
    <property type="match status" value="1"/>
</dbReference>
<organism evidence="2 3">
    <name type="scientific">Roridomyces roridus</name>
    <dbReference type="NCBI Taxonomy" id="1738132"/>
    <lineage>
        <taxon>Eukaryota</taxon>
        <taxon>Fungi</taxon>
        <taxon>Dikarya</taxon>
        <taxon>Basidiomycota</taxon>
        <taxon>Agaricomycotina</taxon>
        <taxon>Agaricomycetes</taxon>
        <taxon>Agaricomycetidae</taxon>
        <taxon>Agaricales</taxon>
        <taxon>Marasmiineae</taxon>
        <taxon>Mycenaceae</taxon>
        <taxon>Roridomyces</taxon>
    </lineage>
</organism>
<dbReference type="Proteomes" id="UP001221142">
    <property type="component" value="Unassembled WGS sequence"/>
</dbReference>